<evidence type="ECO:0000256" key="1">
    <source>
        <dbReference type="ARBA" id="ARBA00006540"/>
    </source>
</evidence>
<dbReference type="GO" id="GO:0003735">
    <property type="term" value="F:structural constituent of ribosome"/>
    <property type="evidence" value="ECO:0007669"/>
    <property type="project" value="UniProtKB-UniRule"/>
</dbReference>
<dbReference type="FunFam" id="2.40.30.10:FF:000047">
    <property type="entry name" value="50S ribosomal protein L3"/>
    <property type="match status" value="1"/>
</dbReference>
<dbReference type="AlphaFoldDB" id="I0AI17"/>
<evidence type="ECO:0000256" key="6">
    <source>
        <dbReference type="ARBA" id="ARBA00035243"/>
    </source>
</evidence>
<keyword evidence="4 7" id="KW-0689">Ribosomal protein</keyword>
<dbReference type="EMBL" id="CP003418">
    <property type="protein sequence ID" value="AFH48624.1"/>
    <property type="molecule type" value="Genomic_DNA"/>
</dbReference>
<keyword evidence="2 7" id="KW-0699">rRNA-binding</keyword>
<dbReference type="eggNOG" id="COG0087">
    <property type="taxonomic scope" value="Bacteria"/>
</dbReference>
<keyword evidence="9" id="KW-1185">Reference proteome</keyword>
<dbReference type="Pfam" id="PF00297">
    <property type="entry name" value="Ribosomal_L3"/>
    <property type="match status" value="1"/>
</dbReference>
<evidence type="ECO:0000256" key="7">
    <source>
        <dbReference type="HAMAP-Rule" id="MF_01325"/>
    </source>
</evidence>
<evidence type="ECO:0000256" key="2">
    <source>
        <dbReference type="ARBA" id="ARBA00022730"/>
    </source>
</evidence>
<comment type="function">
    <text evidence="7">One of the primary rRNA binding proteins, it binds directly near the 3'-end of the 23S rRNA, where it nucleates assembly of the 50S subunit.</text>
</comment>
<dbReference type="KEGG" id="ial:IALB_0912"/>
<keyword evidence="3 7" id="KW-0694">RNA-binding</keyword>
<dbReference type="InterPro" id="IPR009000">
    <property type="entry name" value="Transl_B-barrel_sf"/>
</dbReference>
<dbReference type="NCBIfam" id="TIGR03625">
    <property type="entry name" value="L3_bact"/>
    <property type="match status" value="1"/>
</dbReference>
<dbReference type="OrthoDB" id="9806135at2"/>
<gene>
    <name evidence="7 8" type="primary">rplC</name>
    <name evidence="8" type="ordered locus">IALB_0912</name>
</gene>
<dbReference type="GO" id="GO:0006412">
    <property type="term" value="P:translation"/>
    <property type="evidence" value="ECO:0007669"/>
    <property type="project" value="UniProtKB-UniRule"/>
</dbReference>
<dbReference type="GO" id="GO:0022625">
    <property type="term" value="C:cytosolic large ribosomal subunit"/>
    <property type="evidence" value="ECO:0007669"/>
    <property type="project" value="TreeGrafter"/>
</dbReference>
<reference evidence="8 9" key="1">
    <citation type="journal article" date="2012" name="Front. Microbiol.">
        <title>Complete genome of Ignavibacterium album, a metabolically versatile, flagellated, facultative anaerobe from the phylum Chlorobi.</title>
        <authorList>
            <person name="Liu Z."/>
            <person name="Frigaard N.-U."/>
            <person name="Vogl K."/>
            <person name="Iino T."/>
            <person name="Ohkuma M."/>
            <person name="Overmann J."/>
            <person name="Bryant D.A."/>
        </authorList>
    </citation>
    <scope>NUCLEOTIDE SEQUENCE [LARGE SCALE GENOMIC DNA]</scope>
    <source>
        <strain evidence="9">DSM 19864 / JCM 16511 / NBRC 101810 / Mat9-16</strain>
    </source>
</reference>
<dbReference type="PANTHER" id="PTHR11229">
    <property type="entry name" value="50S RIBOSOMAL PROTEIN L3"/>
    <property type="match status" value="1"/>
</dbReference>
<dbReference type="InterPro" id="IPR000597">
    <property type="entry name" value="Ribosomal_uL3"/>
</dbReference>
<sequence length="207" mass="22381">MSGIIGKKLGMTSIFGNEGEVIPVTVIEAGPCTVVDIKTTEKDGYQALQLGFGSVKEKKVNKPLAGHFKKNNLSPKRVLKEFRNFNISEFKIGDEIKCSIFNEGDIIKVTGKSKGKGFQGVVKRHGFGGIGMTTHGQSDRVRAPGSIGASSYPSRVFKGQRMAGRMGYDNVTIRGLKVVKVDPERNLIFVRGAVPGAINSIVELIKN</sequence>
<evidence type="ECO:0000313" key="9">
    <source>
        <dbReference type="Proteomes" id="UP000007394"/>
    </source>
</evidence>
<evidence type="ECO:0000256" key="3">
    <source>
        <dbReference type="ARBA" id="ARBA00022884"/>
    </source>
</evidence>
<dbReference type="PATRIC" id="fig|945713.3.peg.917"/>
<protein>
    <recommendedName>
        <fullName evidence="6 7">Large ribosomal subunit protein uL3</fullName>
    </recommendedName>
</protein>
<dbReference type="Gene3D" id="3.30.160.810">
    <property type="match status" value="1"/>
</dbReference>
<dbReference type="Proteomes" id="UP000007394">
    <property type="component" value="Chromosome"/>
</dbReference>
<accession>I0AI17</accession>
<dbReference type="HOGENOM" id="CLU_044142_4_1_10"/>
<dbReference type="RefSeq" id="WP_014559779.1">
    <property type="nucleotide sequence ID" value="NC_017464.1"/>
</dbReference>
<evidence type="ECO:0000256" key="5">
    <source>
        <dbReference type="ARBA" id="ARBA00023274"/>
    </source>
</evidence>
<dbReference type="HAMAP" id="MF_01325_B">
    <property type="entry name" value="Ribosomal_uL3_B"/>
    <property type="match status" value="1"/>
</dbReference>
<dbReference type="STRING" id="945713.IALB_0912"/>
<evidence type="ECO:0000313" key="8">
    <source>
        <dbReference type="EMBL" id="AFH48624.1"/>
    </source>
</evidence>
<name>I0AI17_IGNAJ</name>
<dbReference type="InterPro" id="IPR019927">
    <property type="entry name" value="Ribosomal_uL3_bac/org-type"/>
</dbReference>
<dbReference type="GO" id="GO:0019843">
    <property type="term" value="F:rRNA binding"/>
    <property type="evidence" value="ECO:0007669"/>
    <property type="project" value="UniProtKB-UniRule"/>
</dbReference>
<dbReference type="SUPFAM" id="SSF50447">
    <property type="entry name" value="Translation proteins"/>
    <property type="match status" value="1"/>
</dbReference>
<organism evidence="8 9">
    <name type="scientific">Ignavibacterium album (strain DSM 19864 / JCM 16511 / NBRC 101810 / Mat9-16)</name>
    <dbReference type="NCBI Taxonomy" id="945713"/>
    <lineage>
        <taxon>Bacteria</taxon>
        <taxon>Pseudomonadati</taxon>
        <taxon>Ignavibacteriota</taxon>
        <taxon>Ignavibacteria</taxon>
        <taxon>Ignavibacteriales</taxon>
        <taxon>Ignavibacteriaceae</taxon>
        <taxon>Ignavibacterium</taxon>
    </lineage>
</organism>
<dbReference type="FunFam" id="3.30.160.810:FF:000001">
    <property type="entry name" value="50S ribosomal protein L3"/>
    <property type="match status" value="1"/>
</dbReference>
<dbReference type="Gene3D" id="2.40.30.10">
    <property type="entry name" value="Translation factors"/>
    <property type="match status" value="1"/>
</dbReference>
<comment type="similarity">
    <text evidence="1 7">Belongs to the universal ribosomal protein uL3 family.</text>
</comment>
<dbReference type="PANTHER" id="PTHR11229:SF16">
    <property type="entry name" value="LARGE RIBOSOMAL SUBUNIT PROTEIN UL3C"/>
    <property type="match status" value="1"/>
</dbReference>
<keyword evidence="5 7" id="KW-0687">Ribonucleoprotein</keyword>
<evidence type="ECO:0000256" key="4">
    <source>
        <dbReference type="ARBA" id="ARBA00022980"/>
    </source>
</evidence>
<comment type="subunit">
    <text evidence="7">Part of the 50S ribosomal subunit. Forms a cluster with proteins L14 and L19.</text>
</comment>
<proteinExistence type="inferred from homology"/>